<evidence type="ECO:0000256" key="5">
    <source>
        <dbReference type="ARBA" id="ARBA00023128"/>
    </source>
</evidence>
<evidence type="ECO:0000256" key="3">
    <source>
        <dbReference type="ARBA" id="ARBA00022946"/>
    </source>
</evidence>
<reference evidence="9" key="1">
    <citation type="submission" date="2020-07" db="EMBL/GenBank/DDBJ databases">
        <authorList>
            <person name="Ferguson B K."/>
        </authorList>
    </citation>
    <scope>NUCLEOTIDE SEQUENCE</scope>
    <source>
        <strain evidence="9">L06</strain>
    </source>
</reference>
<dbReference type="GO" id="GO:0005762">
    <property type="term" value="C:mitochondrial large ribosomal subunit"/>
    <property type="evidence" value="ECO:0007669"/>
    <property type="project" value="TreeGrafter"/>
</dbReference>
<comment type="subcellular location">
    <subcellularLocation>
        <location evidence="1">Mitochondrion</location>
    </subcellularLocation>
</comment>
<dbReference type="PANTHER" id="PTHR46909">
    <property type="entry name" value="39S RIBOSOMAL PROTEIN L36, MITOCHONDRIAL"/>
    <property type="match status" value="1"/>
</dbReference>
<keyword evidence="3" id="KW-0809">Transit peptide</keyword>
<accession>A0A6V7M860</accession>
<dbReference type="Pfam" id="PF00444">
    <property type="entry name" value="Ribosomal_L36"/>
    <property type="match status" value="1"/>
</dbReference>
<dbReference type="InterPro" id="IPR000473">
    <property type="entry name" value="Ribosomal_bL36"/>
</dbReference>
<organism evidence="9">
    <name type="scientific">Bracon brevicornis</name>
    <dbReference type="NCBI Taxonomy" id="1563983"/>
    <lineage>
        <taxon>Eukaryota</taxon>
        <taxon>Metazoa</taxon>
        <taxon>Ecdysozoa</taxon>
        <taxon>Arthropoda</taxon>
        <taxon>Hexapoda</taxon>
        <taxon>Insecta</taxon>
        <taxon>Pterygota</taxon>
        <taxon>Neoptera</taxon>
        <taxon>Endopterygota</taxon>
        <taxon>Hymenoptera</taxon>
        <taxon>Apocrita</taxon>
        <taxon>Ichneumonoidea</taxon>
        <taxon>Braconidae</taxon>
        <taxon>Braconinae</taxon>
        <taxon>Bracon</taxon>
    </lineage>
</organism>
<evidence type="ECO:0000313" key="9">
    <source>
        <dbReference type="EMBL" id="CAD1584623.1"/>
    </source>
</evidence>
<sequence>MQCLARTIQRGAAFLLPKLSALEKPVANRGFHSLNKCVALTNNSTTCLTNSIMNSLPSFLRPTQPLVNPACGLKYKVRLKLRCKACYFAWFKGKLYVRCKEHPRHKQAQISKPERKTWILTSVSQTRKRPW</sequence>
<dbReference type="GO" id="GO:0003735">
    <property type="term" value="F:structural constituent of ribosome"/>
    <property type="evidence" value="ECO:0007669"/>
    <property type="project" value="InterPro"/>
</dbReference>
<dbReference type="PANTHER" id="PTHR46909:SF1">
    <property type="entry name" value="LARGE RIBOSOMAL SUBUNIT PROTEIN BL36M"/>
    <property type="match status" value="1"/>
</dbReference>
<evidence type="ECO:0000256" key="7">
    <source>
        <dbReference type="ARBA" id="ARBA00035239"/>
    </source>
</evidence>
<proteinExistence type="inferred from homology"/>
<keyword evidence="4" id="KW-0689">Ribosomal protein</keyword>
<evidence type="ECO:0000256" key="2">
    <source>
        <dbReference type="ARBA" id="ARBA00007645"/>
    </source>
</evidence>
<evidence type="ECO:0000256" key="1">
    <source>
        <dbReference type="ARBA" id="ARBA00004173"/>
    </source>
</evidence>
<name>A0A6V7M860_9HYME</name>
<comment type="similarity">
    <text evidence="2">Belongs to the bacterial ribosomal protein bL36 family.</text>
</comment>
<keyword evidence="5" id="KW-0496">Mitochondrion</keyword>
<gene>
    <name evidence="9" type="ORF">BBRV_LOCUS126406</name>
</gene>
<keyword evidence="6" id="KW-0687">Ribonucleoprotein</keyword>
<evidence type="ECO:0000256" key="4">
    <source>
        <dbReference type="ARBA" id="ARBA00022980"/>
    </source>
</evidence>
<dbReference type="InterPro" id="IPR035977">
    <property type="entry name" value="Ribosomal_bL36_sp"/>
</dbReference>
<dbReference type="SUPFAM" id="SSF57840">
    <property type="entry name" value="Ribosomal protein L36"/>
    <property type="match status" value="1"/>
</dbReference>
<evidence type="ECO:0000256" key="6">
    <source>
        <dbReference type="ARBA" id="ARBA00023274"/>
    </source>
</evidence>
<dbReference type="EMBL" id="CADCXW020000348">
    <property type="protein sequence ID" value="CAD1584623.1"/>
    <property type="molecule type" value="Genomic_DNA"/>
</dbReference>
<evidence type="ECO:0000256" key="8">
    <source>
        <dbReference type="ARBA" id="ARBA00035411"/>
    </source>
</evidence>
<protein>
    <recommendedName>
        <fullName evidence="7">Large ribosomal subunit protein bL36m</fullName>
    </recommendedName>
    <alternativeName>
        <fullName evidence="8">39S ribosomal protein L36, mitochondrial</fullName>
    </alternativeName>
</protein>
<dbReference type="AlphaFoldDB" id="A0A6V7M860"/>
<dbReference type="GO" id="GO:0006412">
    <property type="term" value="P:translation"/>
    <property type="evidence" value="ECO:0007669"/>
    <property type="project" value="InterPro"/>
</dbReference>
<dbReference type="InterPro" id="IPR052143">
    <property type="entry name" value="Mitoribosomal_bL36m"/>
</dbReference>